<dbReference type="STRING" id="6280.A0A0N4T2C3"/>
<dbReference type="CDD" id="cd20379">
    <property type="entry name" value="Tudor_dTUD-like"/>
    <property type="match status" value="1"/>
</dbReference>
<dbReference type="Pfam" id="PF00567">
    <property type="entry name" value="TUDOR"/>
    <property type="match status" value="2"/>
</dbReference>
<accession>A0A0N4T2C3</accession>
<dbReference type="GO" id="GO:0005737">
    <property type="term" value="C:cytoplasm"/>
    <property type="evidence" value="ECO:0007669"/>
    <property type="project" value="UniProtKB-ARBA"/>
</dbReference>
<reference evidence="4" key="1">
    <citation type="submission" date="2016-04" db="UniProtKB">
        <authorList>
            <consortium name="WormBaseParasite"/>
        </authorList>
    </citation>
    <scope>IDENTIFICATION</scope>
</reference>
<dbReference type="InterPro" id="IPR002999">
    <property type="entry name" value="Tudor"/>
</dbReference>
<dbReference type="Proteomes" id="UP000278627">
    <property type="component" value="Unassembled WGS sequence"/>
</dbReference>
<organism evidence="4">
    <name type="scientific">Brugia pahangi</name>
    <name type="common">Filarial nematode worm</name>
    <dbReference type="NCBI Taxonomy" id="6280"/>
    <lineage>
        <taxon>Eukaryota</taxon>
        <taxon>Metazoa</taxon>
        <taxon>Ecdysozoa</taxon>
        <taxon>Nematoda</taxon>
        <taxon>Chromadorea</taxon>
        <taxon>Rhabditida</taxon>
        <taxon>Spirurina</taxon>
        <taxon>Spiruromorpha</taxon>
        <taxon>Filarioidea</taxon>
        <taxon>Onchocercidae</taxon>
        <taxon>Brugia</taxon>
    </lineage>
</organism>
<feature type="domain" description="Tudor" evidence="1">
    <location>
        <begin position="170"/>
        <end position="282"/>
    </location>
</feature>
<evidence type="ECO:0000313" key="3">
    <source>
        <dbReference type="Proteomes" id="UP000278627"/>
    </source>
</evidence>
<name>A0A0N4T2C3_BRUPA</name>
<feature type="domain" description="Tudor" evidence="1">
    <location>
        <begin position="373"/>
        <end position="494"/>
    </location>
</feature>
<dbReference type="SUPFAM" id="SSF63748">
    <property type="entry name" value="Tudor/PWWP/MBT"/>
    <property type="match status" value="2"/>
</dbReference>
<dbReference type="Gene3D" id="2.40.50.90">
    <property type="match status" value="2"/>
</dbReference>
<evidence type="ECO:0000313" key="4">
    <source>
        <dbReference type="WBParaSite" id="BPAG_0000235001-mRNA-1"/>
    </source>
</evidence>
<reference evidence="2 3" key="2">
    <citation type="submission" date="2018-11" db="EMBL/GenBank/DDBJ databases">
        <authorList>
            <consortium name="Pathogen Informatics"/>
        </authorList>
    </citation>
    <scope>NUCLEOTIDE SEQUENCE [LARGE SCALE GENOMIC DNA]</scope>
</reference>
<protein>
    <submittedName>
        <fullName evidence="4">Tudor domain-containing protein</fullName>
    </submittedName>
</protein>
<evidence type="ECO:0000313" key="2">
    <source>
        <dbReference type="EMBL" id="VDN83506.1"/>
    </source>
</evidence>
<dbReference type="WBParaSite" id="BPAG_0000235001-mRNA-1">
    <property type="protein sequence ID" value="BPAG_0000235001-mRNA-1"/>
    <property type="gene ID" value="BPAG_0000235001"/>
</dbReference>
<sequence length="587" mass="66268">MTTSRGFINMPQTIFDKGQLFTIFDKVLIGLKFSADNTDLDISDEMEEVRELMYELIKTNFSSGVMVEHLAKIYKESYETRGLGPLLPDNWLDHIRVAEEFEVINRGPISMVYTRQRDAPPFIIEPPCNSLNITKGLASPKAKEATRIRLTDRELAQQMKSILSFEPIICPSTVSVIVMKCDEDSDDIYVQLAGTKNNFELLRSAMNSYYEEQSSGDSVIEPEIGGVYAVRESDGNWYRALLKVPEYFTLLDSGRIVHVSGATIRRLRAEYALPRIYPIYAFIITLDKKCDNGPSLCILRTACHTQLPLPLRFISAYIENGLIKYNVQSSIMWIKDRKEYEQNVIRVIPASPQYPVAAGEVELVAMELSEMPKKRFAAHILTVFDADNINIRQCSFDPIPDYITSAVKRDSLAQPSPPPFSELIPGRFYAAKLRPDSNWERIQLLGPSTVDADCFRVYAVDIGLFGIVRKSNIRHLKTPNGLRKILMAKCKIAGIKPKSGGDVWSRESQAMICNVLTSAEHIEVEPVSDWELFGDPDCIMVPFATVKIFADGKSVDEMIVEQGYAQYSDDNLSVCNQYCQKSPMMMS</sequence>
<dbReference type="InterPro" id="IPR035437">
    <property type="entry name" value="SNase_OB-fold_sf"/>
</dbReference>
<evidence type="ECO:0000259" key="1">
    <source>
        <dbReference type="Pfam" id="PF00567"/>
    </source>
</evidence>
<dbReference type="AlphaFoldDB" id="A0A0N4T2C3"/>
<proteinExistence type="predicted"/>
<gene>
    <name evidence="2" type="ORF">BPAG_LOCUS2320</name>
</gene>
<dbReference type="Gene3D" id="2.30.30.140">
    <property type="match status" value="2"/>
</dbReference>
<keyword evidence="3" id="KW-1185">Reference proteome</keyword>
<dbReference type="EMBL" id="UZAD01000314">
    <property type="protein sequence ID" value="VDN83506.1"/>
    <property type="molecule type" value="Genomic_DNA"/>
</dbReference>